<feature type="domain" description="Fungal-type protein kinase" evidence="1">
    <location>
        <begin position="2"/>
        <end position="154"/>
    </location>
</feature>
<proteinExistence type="predicted"/>
<keyword evidence="3" id="KW-1185">Reference proteome</keyword>
<dbReference type="OrthoDB" id="4960969at2759"/>
<accession>A0A0A1TI69</accession>
<dbReference type="STRING" id="1531966.A0A0A1TI69"/>
<dbReference type="Proteomes" id="UP000039046">
    <property type="component" value="Unassembled WGS sequence"/>
</dbReference>
<sequence length="155" mass="18013">MASHVLRSQPLRLSVHAVLVHRLVFEAWVFDKSGMYVSEPLGLMQDRATVLLILLQYSQKSRENLGWRSLERNEQNQAYVTVRDTKTQYFLENMPFVQRGELFNDGLACYRASSAPGQSPYHVVKFKWCIPRLQKEPHMLYKAKEKMIKGVISLV</sequence>
<dbReference type="Pfam" id="PF17667">
    <property type="entry name" value="Pkinase_fungal"/>
    <property type="match status" value="1"/>
</dbReference>
<dbReference type="PANTHER" id="PTHR38248:SF2">
    <property type="entry name" value="FUNK1 11"/>
    <property type="match status" value="1"/>
</dbReference>
<dbReference type="PANTHER" id="PTHR38248">
    <property type="entry name" value="FUNK1 6"/>
    <property type="match status" value="1"/>
</dbReference>
<dbReference type="InterPro" id="IPR040976">
    <property type="entry name" value="Pkinase_fungal"/>
</dbReference>
<reference evidence="2 3" key="1">
    <citation type="journal article" date="2015" name="Genome Announc.">
        <title>Draft Genome Sequence and Gene Annotation of the Entomopathogenic Fungus Verticillium hemipterigenum.</title>
        <authorList>
            <person name="Horn F."/>
            <person name="Habel A."/>
            <person name="Scharf D.H."/>
            <person name="Dworschak J."/>
            <person name="Brakhage A.A."/>
            <person name="Guthke R."/>
            <person name="Hertweck C."/>
            <person name="Linde J."/>
        </authorList>
    </citation>
    <scope>NUCLEOTIDE SEQUENCE [LARGE SCALE GENOMIC DNA]</scope>
</reference>
<organism evidence="2 3">
    <name type="scientific">[Torrubiella] hemipterigena</name>
    <dbReference type="NCBI Taxonomy" id="1531966"/>
    <lineage>
        <taxon>Eukaryota</taxon>
        <taxon>Fungi</taxon>
        <taxon>Dikarya</taxon>
        <taxon>Ascomycota</taxon>
        <taxon>Pezizomycotina</taxon>
        <taxon>Sordariomycetes</taxon>
        <taxon>Hypocreomycetidae</taxon>
        <taxon>Hypocreales</taxon>
        <taxon>Clavicipitaceae</taxon>
        <taxon>Clavicipitaceae incertae sedis</taxon>
        <taxon>'Torrubiella' clade</taxon>
    </lineage>
</organism>
<protein>
    <recommendedName>
        <fullName evidence="1">Fungal-type protein kinase domain-containing protein</fullName>
    </recommendedName>
</protein>
<dbReference type="EMBL" id="CDHN01000002">
    <property type="protein sequence ID" value="CEJ89387.1"/>
    <property type="molecule type" value="Genomic_DNA"/>
</dbReference>
<evidence type="ECO:0000259" key="1">
    <source>
        <dbReference type="Pfam" id="PF17667"/>
    </source>
</evidence>
<gene>
    <name evidence="2" type="ORF">VHEMI05231</name>
</gene>
<dbReference type="AlphaFoldDB" id="A0A0A1TI69"/>
<name>A0A0A1TI69_9HYPO</name>
<evidence type="ECO:0000313" key="2">
    <source>
        <dbReference type="EMBL" id="CEJ89387.1"/>
    </source>
</evidence>
<dbReference type="HOGENOM" id="CLU_1696744_0_0_1"/>
<evidence type="ECO:0000313" key="3">
    <source>
        <dbReference type="Proteomes" id="UP000039046"/>
    </source>
</evidence>